<evidence type="ECO:0000313" key="3">
    <source>
        <dbReference type="EMBL" id="MDA0140987.1"/>
    </source>
</evidence>
<dbReference type="EMBL" id="JAPCID010000048">
    <property type="protein sequence ID" value="MDA0140987.1"/>
    <property type="molecule type" value="Genomic_DNA"/>
</dbReference>
<dbReference type="InterPro" id="IPR012318">
    <property type="entry name" value="HTH_CRP"/>
</dbReference>
<dbReference type="InterPro" id="IPR014710">
    <property type="entry name" value="RmlC-like_jellyroll"/>
</dbReference>
<evidence type="ECO:0000313" key="4">
    <source>
        <dbReference type="Proteomes" id="UP001147700"/>
    </source>
</evidence>
<dbReference type="SUPFAM" id="SSF46785">
    <property type="entry name" value="Winged helix' DNA-binding domain"/>
    <property type="match status" value="1"/>
</dbReference>
<evidence type="ECO:0000256" key="1">
    <source>
        <dbReference type="SAM" id="MobiDB-lite"/>
    </source>
</evidence>
<dbReference type="Pfam" id="PF13545">
    <property type="entry name" value="HTH_Crp_2"/>
    <property type="match status" value="1"/>
</dbReference>
<feature type="domain" description="HTH crp-type" evidence="2">
    <location>
        <begin position="176"/>
        <end position="257"/>
    </location>
</feature>
<gene>
    <name evidence="3" type="ORF">OJ962_26055</name>
</gene>
<proteinExistence type="predicted"/>
<protein>
    <submittedName>
        <fullName evidence="3">Crp/Fnr family transcriptional regulator</fullName>
    </submittedName>
</protein>
<name>A0ABT4RR54_9ACTN</name>
<dbReference type="Gene3D" id="2.60.120.10">
    <property type="entry name" value="Jelly Rolls"/>
    <property type="match status" value="1"/>
</dbReference>
<dbReference type="InterPro" id="IPR036390">
    <property type="entry name" value="WH_DNA-bd_sf"/>
</dbReference>
<evidence type="ECO:0000259" key="2">
    <source>
        <dbReference type="PROSITE" id="PS51063"/>
    </source>
</evidence>
<dbReference type="Proteomes" id="UP001147700">
    <property type="component" value="Unassembled WGS sequence"/>
</dbReference>
<feature type="region of interest" description="Disordered" evidence="1">
    <location>
        <begin position="1"/>
        <end position="27"/>
    </location>
</feature>
<feature type="region of interest" description="Disordered" evidence="1">
    <location>
        <begin position="325"/>
        <end position="353"/>
    </location>
</feature>
<organism evidence="3 4">
    <name type="scientific">Solirubrobacter deserti</name>
    <dbReference type="NCBI Taxonomy" id="2282478"/>
    <lineage>
        <taxon>Bacteria</taxon>
        <taxon>Bacillati</taxon>
        <taxon>Actinomycetota</taxon>
        <taxon>Thermoleophilia</taxon>
        <taxon>Solirubrobacterales</taxon>
        <taxon>Solirubrobacteraceae</taxon>
        <taxon>Solirubrobacter</taxon>
    </lineage>
</organism>
<keyword evidence="4" id="KW-1185">Reference proteome</keyword>
<accession>A0ABT4RR54</accession>
<dbReference type="SMART" id="SM00419">
    <property type="entry name" value="HTH_CRP"/>
    <property type="match status" value="1"/>
</dbReference>
<dbReference type="PROSITE" id="PS51063">
    <property type="entry name" value="HTH_CRP_2"/>
    <property type="match status" value="1"/>
</dbReference>
<reference evidence="3" key="1">
    <citation type="submission" date="2022-10" db="EMBL/GenBank/DDBJ databases">
        <title>The WGS of Solirubrobacter sp. CPCC 204708.</title>
        <authorList>
            <person name="Jiang Z."/>
        </authorList>
    </citation>
    <scope>NUCLEOTIDE SEQUENCE</scope>
    <source>
        <strain evidence="3">CPCC 204708</strain>
    </source>
</reference>
<dbReference type="RefSeq" id="WP_202957711.1">
    <property type="nucleotide sequence ID" value="NZ_JAPCID010000048.1"/>
</dbReference>
<sequence length="353" mass="38713">MPDATVNRKLRAGMEGRPDTTRPAGAGRSLLELDPELGQLLTDERRAAAERELRVRVTTFPVGEWDGGRLADADPTHLGLLVVEGVLAREVVLGDTVSTELLGPGDIVRPWHIEGPPELLPVAVRWNALAPIRLGLIDRRAAAVIGRYPEVSVVIVDRLSERAQRLSVTQAISQLNRVDRRLLALFWHLAERWGRVARDGIAVPLVLSHRLIGELVGARRPTVSTALAELARDGQLVRRDDGTWLLTGDPVAVPAERAAEVIRQRRRLMPTPAEPVVAQATLSAVAEPAHERMAELRGSMDAACAVAAEHRRAFDAIRAETSALRERTTELRDRRSDHVERHRAAAAGPREDG</sequence>
<comment type="caution">
    <text evidence="3">The sequence shown here is derived from an EMBL/GenBank/DDBJ whole genome shotgun (WGS) entry which is preliminary data.</text>
</comment>